<evidence type="ECO:0000313" key="1">
    <source>
        <dbReference type="EMBL" id="MBX45739.1"/>
    </source>
</evidence>
<dbReference type="AlphaFoldDB" id="A0A2P2NTB2"/>
<accession>A0A2P2NTB2</accession>
<reference evidence="1" key="1">
    <citation type="submission" date="2018-02" db="EMBL/GenBank/DDBJ databases">
        <title>Rhizophora mucronata_Transcriptome.</title>
        <authorList>
            <person name="Meera S.P."/>
            <person name="Sreeshan A."/>
            <person name="Augustine A."/>
        </authorList>
    </citation>
    <scope>NUCLEOTIDE SEQUENCE</scope>
    <source>
        <tissue evidence="1">Leaf</tissue>
    </source>
</reference>
<dbReference type="EMBL" id="GGEC01065255">
    <property type="protein sequence ID" value="MBX45739.1"/>
    <property type="molecule type" value="Transcribed_RNA"/>
</dbReference>
<sequence>MEYLITEVKWLSLTLCPNHIVQLIEPKGKQLTQLAFKTLAIVLLQY</sequence>
<organism evidence="1">
    <name type="scientific">Rhizophora mucronata</name>
    <name type="common">Asiatic mangrove</name>
    <dbReference type="NCBI Taxonomy" id="61149"/>
    <lineage>
        <taxon>Eukaryota</taxon>
        <taxon>Viridiplantae</taxon>
        <taxon>Streptophyta</taxon>
        <taxon>Embryophyta</taxon>
        <taxon>Tracheophyta</taxon>
        <taxon>Spermatophyta</taxon>
        <taxon>Magnoliopsida</taxon>
        <taxon>eudicotyledons</taxon>
        <taxon>Gunneridae</taxon>
        <taxon>Pentapetalae</taxon>
        <taxon>rosids</taxon>
        <taxon>fabids</taxon>
        <taxon>Malpighiales</taxon>
        <taxon>Rhizophoraceae</taxon>
        <taxon>Rhizophora</taxon>
    </lineage>
</organism>
<name>A0A2P2NTB2_RHIMU</name>
<protein>
    <submittedName>
        <fullName evidence="1">Uncharacterized protein</fullName>
    </submittedName>
</protein>
<proteinExistence type="predicted"/>